<name>A0AAQ0LW87_STAXY</name>
<proteinExistence type="predicted"/>
<dbReference type="Proteomes" id="UP000285579">
    <property type="component" value="Unassembled WGS sequence"/>
</dbReference>
<accession>A0AAQ0LW87</accession>
<reference evidence="1 2" key="1">
    <citation type="journal article" date="2016" name="Front. Microbiol.">
        <title>Comprehensive Phylogenetic Analysis of Bovine Non-aureus Staphylococci Species Based on Whole-Genome Sequencing.</title>
        <authorList>
            <person name="Naushad S."/>
            <person name="Barkema H.W."/>
            <person name="Luby C."/>
            <person name="Condas L.A."/>
            <person name="Nobrega D.B."/>
            <person name="Carson D.A."/>
            <person name="De Buck J."/>
        </authorList>
    </citation>
    <scope>NUCLEOTIDE SEQUENCE [LARGE SCALE GENOMIC DNA]</scope>
    <source>
        <strain evidence="1 2">SNUC 1349</strain>
    </source>
</reference>
<dbReference type="RefSeq" id="WP_119555512.1">
    <property type="nucleotide sequence ID" value="NZ_QXUI01000011.1"/>
</dbReference>
<gene>
    <name evidence="1" type="ORF">BU104_12640</name>
</gene>
<dbReference type="EMBL" id="QXUI01000011">
    <property type="protein sequence ID" value="RIM90974.1"/>
    <property type="molecule type" value="Genomic_DNA"/>
</dbReference>
<organism evidence="1 2">
    <name type="scientific">Staphylococcus xylosus</name>
    <dbReference type="NCBI Taxonomy" id="1288"/>
    <lineage>
        <taxon>Bacteria</taxon>
        <taxon>Bacillati</taxon>
        <taxon>Bacillota</taxon>
        <taxon>Bacilli</taxon>
        <taxon>Bacillales</taxon>
        <taxon>Staphylococcaceae</taxon>
        <taxon>Staphylococcus</taxon>
    </lineage>
</organism>
<protein>
    <submittedName>
        <fullName evidence="1">Uncharacterized protein</fullName>
    </submittedName>
</protein>
<comment type="caution">
    <text evidence="1">The sequence shown here is derived from an EMBL/GenBank/DDBJ whole genome shotgun (WGS) entry which is preliminary data.</text>
</comment>
<evidence type="ECO:0000313" key="2">
    <source>
        <dbReference type="Proteomes" id="UP000285579"/>
    </source>
</evidence>
<evidence type="ECO:0000313" key="1">
    <source>
        <dbReference type="EMBL" id="RIM90974.1"/>
    </source>
</evidence>
<sequence>MTDQEASIVIQNLVEIHRAIHWGQLSDAENIEHISPLVFYYRSFSEYAVGLDNYLSSTKGDNGRKDDLEKFESDVRVSIRGMVKFISNYNIDLTYKENFIERSNIDKVFEILNIDKNEVLSSIRENHKYNKEQYREVHLSYFTDELNSTRYDKLGLKAVENVKTMYENEDTKFLDMAIRQEWGNLRDMEEFKRKTYNKRKRKEKFNKFKYFIKAKIKR</sequence>
<dbReference type="AlphaFoldDB" id="A0AAQ0LW87"/>